<dbReference type="Pfam" id="PF00891">
    <property type="entry name" value="Methyltransf_2"/>
    <property type="match status" value="1"/>
</dbReference>
<dbReference type="SUPFAM" id="SSF53335">
    <property type="entry name" value="S-adenosyl-L-methionine-dependent methyltransferases"/>
    <property type="match status" value="1"/>
</dbReference>
<protein>
    <recommendedName>
        <fullName evidence="1">O-methyltransferase C-terminal domain-containing protein</fullName>
    </recommendedName>
</protein>
<dbReference type="Gene3D" id="3.40.50.150">
    <property type="entry name" value="Vaccinia Virus protein VP39"/>
    <property type="match status" value="1"/>
</dbReference>
<evidence type="ECO:0000313" key="3">
    <source>
        <dbReference type="Proteomes" id="UP000253606"/>
    </source>
</evidence>
<accession>A0A2Z5G2M0</accession>
<dbReference type="EMBL" id="CP030840">
    <property type="protein sequence ID" value="AXC13289.1"/>
    <property type="molecule type" value="Genomic_DNA"/>
</dbReference>
<name>A0A2Z5G2M0_9BACT</name>
<proteinExistence type="predicted"/>
<reference evidence="2 3" key="1">
    <citation type="journal article" date="2018" name="Front. Microbiol.">
        <title>Hydrolytic Capabilities as a Key to Environmental Success: Chitinolytic and Cellulolytic Acidobacteria From Acidic Sub-arctic Soils and Boreal Peatlands.</title>
        <authorList>
            <person name="Belova S.E."/>
            <person name="Ravin N.V."/>
            <person name="Pankratov T.A."/>
            <person name="Rakitin A.L."/>
            <person name="Ivanova A.A."/>
            <person name="Beletsky A.V."/>
            <person name="Mardanov A.V."/>
            <person name="Sinninghe Damste J.S."/>
            <person name="Dedysh S.N."/>
        </authorList>
    </citation>
    <scope>NUCLEOTIDE SEQUENCE [LARGE SCALE GENOMIC DNA]</scope>
    <source>
        <strain evidence="2 3">SBC82</strain>
    </source>
</reference>
<dbReference type="AlphaFoldDB" id="A0A2Z5G2M0"/>
<dbReference type="KEGG" id="abas:ACPOL_4010"/>
<dbReference type="InterPro" id="IPR001077">
    <property type="entry name" value="COMT_C"/>
</dbReference>
<dbReference type="GO" id="GO:0008171">
    <property type="term" value="F:O-methyltransferase activity"/>
    <property type="evidence" value="ECO:0007669"/>
    <property type="project" value="InterPro"/>
</dbReference>
<dbReference type="InterPro" id="IPR030807">
    <property type="entry name" value="Methyltran_NanM"/>
</dbReference>
<evidence type="ECO:0000259" key="1">
    <source>
        <dbReference type="Pfam" id="PF00891"/>
    </source>
</evidence>
<sequence>MTDIYFGGGMKDLHRRVYLSDALYRLDHWKQQTGARFLLRELAIPEIGNPFGVSIDGTLVAARSEFQHYCAARVGDLLESAHSTIVEIGGGFGGMAYYLMRDRPKIKYLDFDLPESIALATYYLMNALPQKRFLLFGERPLTMENMAASDIVLMPLFQMESLQTASADLTFSCHAMTDIDKEELASYLATTQRVTRNHFLFVGTRMLSELPGMGGLDVKNFQLKEQRQLRWNSHRQPRVEEVECLYSFHHAAENMNTAERDLAHVDR</sequence>
<feature type="domain" description="O-methyltransferase C-terminal" evidence="1">
    <location>
        <begin position="82"/>
        <end position="130"/>
    </location>
</feature>
<dbReference type="NCBIfam" id="TIGR04371">
    <property type="entry name" value="methyltran_NanM"/>
    <property type="match status" value="1"/>
</dbReference>
<organism evidence="2 3">
    <name type="scientific">Acidisarcina polymorpha</name>
    <dbReference type="NCBI Taxonomy" id="2211140"/>
    <lineage>
        <taxon>Bacteria</taxon>
        <taxon>Pseudomonadati</taxon>
        <taxon>Acidobacteriota</taxon>
        <taxon>Terriglobia</taxon>
        <taxon>Terriglobales</taxon>
        <taxon>Acidobacteriaceae</taxon>
        <taxon>Acidisarcina</taxon>
    </lineage>
</organism>
<keyword evidence="3" id="KW-1185">Reference proteome</keyword>
<dbReference type="Proteomes" id="UP000253606">
    <property type="component" value="Chromosome"/>
</dbReference>
<gene>
    <name evidence="2" type="ORF">ACPOL_4010</name>
</gene>
<dbReference type="InterPro" id="IPR029063">
    <property type="entry name" value="SAM-dependent_MTases_sf"/>
</dbReference>
<evidence type="ECO:0000313" key="2">
    <source>
        <dbReference type="EMBL" id="AXC13289.1"/>
    </source>
</evidence>